<dbReference type="GO" id="GO:0004144">
    <property type="term" value="F:diacylglycerol O-acyltransferase activity"/>
    <property type="evidence" value="ECO:0007669"/>
    <property type="project" value="UniProtKB-EC"/>
</dbReference>
<dbReference type="Pfam" id="PF06974">
    <property type="entry name" value="WS_DGAT_C"/>
    <property type="match status" value="1"/>
</dbReference>
<dbReference type="InterPro" id="IPR045034">
    <property type="entry name" value="O-acyltransferase_WSD1-like"/>
</dbReference>
<dbReference type="Pfam" id="PF03007">
    <property type="entry name" value="WS_DGAT_cat"/>
    <property type="match status" value="1"/>
</dbReference>
<evidence type="ECO:0000256" key="5">
    <source>
        <dbReference type="ARBA" id="ARBA00022516"/>
    </source>
</evidence>
<evidence type="ECO:0000259" key="11">
    <source>
        <dbReference type="Pfam" id="PF03007"/>
    </source>
</evidence>
<evidence type="ECO:0000256" key="6">
    <source>
        <dbReference type="ARBA" id="ARBA00022679"/>
    </source>
</evidence>
<evidence type="ECO:0000259" key="12">
    <source>
        <dbReference type="Pfam" id="PF06974"/>
    </source>
</evidence>
<evidence type="ECO:0000256" key="3">
    <source>
        <dbReference type="ARBA" id="ARBA00009587"/>
    </source>
</evidence>
<sequence>MSMIDASFLYMENEFDLHHNAWLGIFAGPAPSGDEFRRHIASKLPRIPRYRQRVRFVPHDLAAPVWVDDQHFNLGYHLRAIALPVPGSDAQLRELFTTMMAQPLDRNKPLWDMWLIDGLEGGRWALISRLHHCMADGVSTTDITTTVLDREPTAEIPDVIDDWKPAPPPTDTELVQAALIEAQQQGLEQASRYNTWLSSLKEQMSVVDQAFASLKNSLANPLSITSLNGPIGPYRRWAWAKAGLADISGIRKVLGGTVNDIVLAIVTRAFRDLLLSRGEEVADRTVRCLVPVSVRSIGEAGGGNRIASMYAELPIGIADPRERLAAIRTQMDGLKASKQALAADVLTSLAGFQPPALAAAGARQASHTPNPVNTVATNVPGPQHPLYLLGRKMLDNYPYVPLASTMRIGTSVFSYDGYARFGVSGDHESMPDLDLFADALGEGLRELVAAAAAEPATVKA</sequence>
<comment type="pathway">
    <text evidence="1">Glycerolipid metabolism; triacylglycerol biosynthesis.</text>
</comment>
<dbReference type="GO" id="GO:0006071">
    <property type="term" value="P:glycerol metabolic process"/>
    <property type="evidence" value="ECO:0007669"/>
    <property type="project" value="UniProtKB-KW"/>
</dbReference>
<dbReference type="GO" id="GO:0001666">
    <property type="term" value="P:response to hypoxia"/>
    <property type="evidence" value="ECO:0007669"/>
    <property type="project" value="TreeGrafter"/>
</dbReference>
<dbReference type="PANTHER" id="PTHR31650">
    <property type="entry name" value="O-ACYLTRANSFERASE (WSD1-LIKE) FAMILY PROTEIN"/>
    <property type="match status" value="1"/>
</dbReference>
<evidence type="ECO:0000313" key="13">
    <source>
        <dbReference type="EMBL" id="UZF88094.1"/>
    </source>
</evidence>
<dbReference type="GO" id="GO:0051701">
    <property type="term" value="P:biological process involved in interaction with host"/>
    <property type="evidence" value="ECO:0007669"/>
    <property type="project" value="TreeGrafter"/>
</dbReference>
<dbReference type="EMBL" id="CP102774">
    <property type="protein sequence ID" value="UZF88094.1"/>
    <property type="molecule type" value="Genomic_DNA"/>
</dbReference>
<evidence type="ECO:0000256" key="8">
    <source>
        <dbReference type="ARBA" id="ARBA00023098"/>
    </source>
</evidence>
<evidence type="ECO:0000256" key="2">
    <source>
        <dbReference type="ARBA" id="ARBA00005189"/>
    </source>
</evidence>
<reference evidence="13" key="1">
    <citation type="submission" date="2022-08" db="EMBL/GenBank/DDBJ databases">
        <title>Complete Genome Sequences of 2 Bosea sp. soil isolates.</title>
        <authorList>
            <person name="Alvarez Arevalo M."/>
            <person name="Sterndorff E.B."/>
            <person name="Faurdal D."/>
            <person name="Joergensen T.S."/>
            <person name="Weber T."/>
        </authorList>
    </citation>
    <scope>NUCLEOTIDE SEQUENCE</scope>
    <source>
        <strain evidence="13">NBC_00436</strain>
    </source>
</reference>
<proteinExistence type="inferred from homology"/>
<protein>
    <recommendedName>
        <fullName evidence="4">diacylglycerol O-acyltransferase</fullName>
        <ecNumber evidence="4">2.3.1.20</ecNumber>
    </recommendedName>
</protein>
<keyword evidence="5" id="KW-0444">Lipid biosynthesis</keyword>
<gene>
    <name evidence="13" type="ORF">NWE54_04710</name>
</gene>
<name>A0A9E8CQC4_9HYPH</name>
<comment type="catalytic activity">
    <reaction evidence="10">
        <text>an acyl-CoA + a 1,2-diacyl-sn-glycerol = a triacyl-sn-glycerol + CoA</text>
        <dbReference type="Rhea" id="RHEA:10868"/>
        <dbReference type="ChEBI" id="CHEBI:17815"/>
        <dbReference type="ChEBI" id="CHEBI:57287"/>
        <dbReference type="ChEBI" id="CHEBI:58342"/>
        <dbReference type="ChEBI" id="CHEBI:64615"/>
        <dbReference type="EC" id="2.3.1.20"/>
    </reaction>
</comment>
<dbReference type="PANTHER" id="PTHR31650:SF1">
    <property type="entry name" value="WAX ESTER SYNTHASE_DIACYLGLYCEROL ACYLTRANSFERASE 4-RELATED"/>
    <property type="match status" value="1"/>
</dbReference>
<comment type="pathway">
    <text evidence="2">Lipid metabolism.</text>
</comment>
<evidence type="ECO:0000256" key="10">
    <source>
        <dbReference type="ARBA" id="ARBA00048109"/>
    </source>
</evidence>
<evidence type="ECO:0000256" key="7">
    <source>
        <dbReference type="ARBA" id="ARBA00022798"/>
    </source>
</evidence>
<dbReference type="EC" id="2.3.1.20" evidence="4"/>
<dbReference type="InterPro" id="IPR023213">
    <property type="entry name" value="CAT-like_dom_sf"/>
</dbReference>
<feature type="domain" description="O-acyltransferase WSD1-like N-terminal" evidence="11">
    <location>
        <begin position="1"/>
        <end position="262"/>
    </location>
</feature>
<dbReference type="InterPro" id="IPR004255">
    <property type="entry name" value="O-acyltransferase_WSD1_N"/>
</dbReference>
<dbReference type="InterPro" id="IPR009721">
    <property type="entry name" value="O-acyltransferase_WSD1_C"/>
</dbReference>
<dbReference type="NCBIfam" id="TIGR02946">
    <property type="entry name" value="acyl_WS_DGAT"/>
    <property type="match status" value="1"/>
</dbReference>
<dbReference type="InterPro" id="IPR014292">
    <property type="entry name" value="Acyl_transf_WS/DGAT"/>
</dbReference>
<comment type="similarity">
    <text evidence="3">Belongs to the long-chain O-acyltransferase family.</text>
</comment>
<feature type="domain" description="O-acyltransferase WSD1 C-terminal" evidence="12">
    <location>
        <begin position="303"/>
        <end position="447"/>
    </location>
</feature>
<dbReference type="SUPFAM" id="SSF52777">
    <property type="entry name" value="CoA-dependent acyltransferases"/>
    <property type="match status" value="1"/>
</dbReference>
<keyword evidence="7" id="KW-0319">Glycerol metabolism</keyword>
<dbReference type="GO" id="GO:0071731">
    <property type="term" value="P:response to nitric oxide"/>
    <property type="evidence" value="ECO:0007669"/>
    <property type="project" value="TreeGrafter"/>
</dbReference>
<dbReference type="GO" id="GO:0005886">
    <property type="term" value="C:plasma membrane"/>
    <property type="evidence" value="ECO:0007669"/>
    <property type="project" value="TreeGrafter"/>
</dbReference>
<organism evidence="13">
    <name type="scientific">Bosea sp. NBC_00436</name>
    <dbReference type="NCBI Taxonomy" id="2969620"/>
    <lineage>
        <taxon>Bacteria</taxon>
        <taxon>Pseudomonadati</taxon>
        <taxon>Pseudomonadota</taxon>
        <taxon>Alphaproteobacteria</taxon>
        <taxon>Hyphomicrobiales</taxon>
        <taxon>Boseaceae</taxon>
        <taxon>Bosea</taxon>
    </lineage>
</organism>
<evidence type="ECO:0000256" key="4">
    <source>
        <dbReference type="ARBA" id="ARBA00013244"/>
    </source>
</evidence>
<accession>A0A9E8CQC4</accession>
<keyword evidence="9" id="KW-0012">Acyltransferase</keyword>
<dbReference type="GO" id="GO:0019432">
    <property type="term" value="P:triglyceride biosynthetic process"/>
    <property type="evidence" value="ECO:0007669"/>
    <property type="project" value="TreeGrafter"/>
</dbReference>
<dbReference type="Gene3D" id="3.30.559.10">
    <property type="entry name" value="Chloramphenicol acetyltransferase-like domain"/>
    <property type="match status" value="1"/>
</dbReference>
<keyword evidence="8" id="KW-0443">Lipid metabolism</keyword>
<keyword evidence="6" id="KW-0808">Transferase</keyword>
<evidence type="ECO:0000256" key="9">
    <source>
        <dbReference type="ARBA" id="ARBA00023315"/>
    </source>
</evidence>
<dbReference type="AlphaFoldDB" id="A0A9E8CQC4"/>
<evidence type="ECO:0000256" key="1">
    <source>
        <dbReference type="ARBA" id="ARBA00004771"/>
    </source>
</evidence>